<dbReference type="NCBIfam" id="NF007039">
    <property type="entry name" value="PRK09496.3-2"/>
    <property type="match status" value="1"/>
</dbReference>
<keyword evidence="2" id="KW-0813">Transport</keyword>
<evidence type="ECO:0000256" key="6">
    <source>
        <dbReference type="ARBA" id="ARBA00023065"/>
    </source>
</evidence>
<keyword evidence="5" id="KW-0520">NAD</keyword>
<dbReference type="Gene3D" id="3.40.50.720">
    <property type="entry name" value="NAD(P)-binding Rossmann-like Domain"/>
    <property type="match status" value="2"/>
</dbReference>
<dbReference type="RefSeq" id="WP_146565143.1">
    <property type="nucleotide sequence ID" value="NZ_SIHJ01000001.1"/>
</dbReference>
<reference evidence="9 10" key="1">
    <citation type="submission" date="2019-02" db="EMBL/GenBank/DDBJ databases">
        <title>Deep-cultivation of Planctomycetes and their phenomic and genomic characterization uncovers novel biology.</title>
        <authorList>
            <person name="Wiegand S."/>
            <person name="Jogler M."/>
            <person name="Boedeker C."/>
            <person name="Pinto D."/>
            <person name="Vollmers J."/>
            <person name="Rivas-Marin E."/>
            <person name="Kohn T."/>
            <person name="Peeters S.H."/>
            <person name="Heuer A."/>
            <person name="Rast P."/>
            <person name="Oberbeckmann S."/>
            <person name="Bunk B."/>
            <person name="Jeske O."/>
            <person name="Meyerdierks A."/>
            <person name="Storesund J.E."/>
            <person name="Kallscheuer N."/>
            <person name="Luecker S."/>
            <person name="Lage O.M."/>
            <person name="Pohl T."/>
            <person name="Merkel B.J."/>
            <person name="Hornburger P."/>
            <person name="Mueller R.-W."/>
            <person name="Bruemmer F."/>
            <person name="Labrenz M."/>
            <person name="Spormann A.M."/>
            <person name="Op Den Camp H."/>
            <person name="Overmann J."/>
            <person name="Amann R."/>
            <person name="Jetten M.S.M."/>
            <person name="Mascher T."/>
            <person name="Medema M.H."/>
            <person name="Devos D.P."/>
            <person name="Kaster A.-K."/>
            <person name="Ovreas L."/>
            <person name="Rohde M."/>
            <person name="Galperin M.Y."/>
            <person name="Jogler C."/>
        </authorList>
    </citation>
    <scope>NUCLEOTIDE SEQUENCE [LARGE SCALE GENOMIC DNA]</scope>
    <source>
        <strain evidence="9 10">KOR34</strain>
    </source>
</reference>
<feature type="domain" description="RCK N-terminal" evidence="7">
    <location>
        <begin position="227"/>
        <end position="345"/>
    </location>
</feature>
<keyword evidence="6" id="KW-0406">Ion transport</keyword>
<accession>A0A5C5VGQ5</accession>
<dbReference type="Pfam" id="PF02080">
    <property type="entry name" value="TrkA_C"/>
    <property type="match status" value="2"/>
</dbReference>
<evidence type="ECO:0000259" key="7">
    <source>
        <dbReference type="PROSITE" id="PS51201"/>
    </source>
</evidence>
<keyword evidence="4" id="KW-0630">Potassium</keyword>
<organism evidence="9 10">
    <name type="scientific">Posidoniimonas corsicana</name>
    <dbReference type="NCBI Taxonomy" id="1938618"/>
    <lineage>
        <taxon>Bacteria</taxon>
        <taxon>Pseudomonadati</taxon>
        <taxon>Planctomycetota</taxon>
        <taxon>Planctomycetia</taxon>
        <taxon>Pirellulales</taxon>
        <taxon>Lacipirellulaceae</taxon>
        <taxon>Posidoniimonas</taxon>
    </lineage>
</organism>
<dbReference type="InterPro" id="IPR003148">
    <property type="entry name" value="RCK_N"/>
</dbReference>
<name>A0A5C5VGQ5_9BACT</name>
<dbReference type="InterPro" id="IPR050721">
    <property type="entry name" value="Trk_Ktr_HKT_K-transport"/>
</dbReference>
<dbReference type="PROSITE" id="PS51201">
    <property type="entry name" value="RCK_N"/>
    <property type="match status" value="2"/>
</dbReference>
<keyword evidence="3" id="KW-0633">Potassium transport</keyword>
<dbReference type="SUPFAM" id="SSF51735">
    <property type="entry name" value="NAD(P)-binding Rossmann-fold domains"/>
    <property type="match status" value="2"/>
</dbReference>
<dbReference type="EMBL" id="SIHJ01000001">
    <property type="protein sequence ID" value="TWT37838.1"/>
    <property type="molecule type" value="Genomic_DNA"/>
</dbReference>
<dbReference type="AlphaFoldDB" id="A0A5C5VGQ5"/>
<evidence type="ECO:0000256" key="3">
    <source>
        <dbReference type="ARBA" id="ARBA00022538"/>
    </source>
</evidence>
<dbReference type="PANTHER" id="PTHR43833:SF5">
    <property type="entry name" value="TRK SYSTEM POTASSIUM UPTAKE PROTEIN TRKA"/>
    <property type="match status" value="1"/>
</dbReference>
<dbReference type="GO" id="GO:0005886">
    <property type="term" value="C:plasma membrane"/>
    <property type="evidence" value="ECO:0007669"/>
    <property type="project" value="InterPro"/>
</dbReference>
<feature type="domain" description="RCK C-terminal" evidence="8">
    <location>
        <begin position="364"/>
        <end position="445"/>
    </location>
</feature>
<evidence type="ECO:0000313" key="9">
    <source>
        <dbReference type="EMBL" id="TWT37838.1"/>
    </source>
</evidence>
<dbReference type="Gene3D" id="3.30.70.1450">
    <property type="entry name" value="Regulator of K+ conductance, C-terminal domain"/>
    <property type="match status" value="2"/>
</dbReference>
<dbReference type="PROSITE" id="PS51202">
    <property type="entry name" value="RCK_C"/>
    <property type="match status" value="2"/>
</dbReference>
<evidence type="ECO:0000313" key="10">
    <source>
        <dbReference type="Proteomes" id="UP000316714"/>
    </source>
</evidence>
<dbReference type="GO" id="GO:0015079">
    <property type="term" value="F:potassium ion transmembrane transporter activity"/>
    <property type="evidence" value="ECO:0007669"/>
    <property type="project" value="InterPro"/>
</dbReference>
<evidence type="ECO:0000256" key="5">
    <source>
        <dbReference type="ARBA" id="ARBA00023027"/>
    </source>
</evidence>
<dbReference type="Pfam" id="PF02254">
    <property type="entry name" value="TrkA_N"/>
    <property type="match status" value="2"/>
</dbReference>
<dbReference type="PANTHER" id="PTHR43833">
    <property type="entry name" value="POTASSIUM CHANNEL PROTEIN 2-RELATED-RELATED"/>
    <property type="match status" value="1"/>
</dbReference>
<feature type="domain" description="RCK N-terminal" evidence="7">
    <location>
        <begin position="1"/>
        <end position="121"/>
    </location>
</feature>
<evidence type="ECO:0000259" key="8">
    <source>
        <dbReference type="PROSITE" id="PS51202"/>
    </source>
</evidence>
<dbReference type="InterPro" id="IPR006036">
    <property type="entry name" value="K_uptake_TrkA"/>
</dbReference>
<dbReference type="InterPro" id="IPR036721">
    <property type="entry name" value="RCK_C_sf"/>
</dbReference>
<proteinExistence type="predicted"/>
<dbReference type="InterPro" id="IPR006037">
    <property type="entry name" value="RCK_C"/>
</dbReference>
<dbReference type="PRINTS" id="PR00335">
    <property type="entry name" value="KUPTAKETRKA"/>
</dbReference>
<dbReference type="SUPFAM" id="SSF116726">
    <property type="entry name" value="TrkA C-terminal domain-like"/>
    <property type="match status" value="2"/>
</dbReference>
<protein>
    <recommendedName>
        <fullName evidence="1">Trk system potassium uptake protein TrkA</fullName>
    </recommendedName>
</protein>
<evidence type="ECO:0000256" key="4">
    <source>
        <dbReference type="ARBA" id="ARBA00022958"/>
    </source>
</evidence>
<dbReference type="InterPro" id="IPR036291">
    <property type="entry name" value="NAD(P)-bd_dom_sf"/>
</dbReference>
<feature type="domain" description="RCK C-terminal" evidence="8">
    <location>
        <begin position="141"/>
        <end position="222"/>
    </location>
</feature>
<comment type="caution">
    <text evidence="9">The sequence shown here is derived from an EMBL/GenBank/DDBJ whole genome shotgun (WGS) entry which is preliminary data.</text>
</comment>
<evidence type="ECO:0000256" key="1">
    <source>
        <dbReference type="ARBA" id="ARBA00017378"/>
    </source>
</evidence>
<sequence length="447" mass="47511">MRVVILGAGTVGHSVAAMLCRERHSVTVIDTNAEQIKHINETLDVRGLAGSASQSSVLFQAGISSVDLCLAVTGDDEVNLVSASMARAMGARRAVARVYAPVFRDLSTFDYQRHFGIDRLLSLEHLSAMELARAIRHPGSVVVENLARGEIEVSEVTASPKAKLVGKTLREIGLPKGVLIGSISREGVSKIATAEDVISPGDRLTVIGARQSVEDVKSGLCGDRGGKTGVVIIGGGETGLHLARILEAQRFSVTLLDIDRARCDYLATMLEETTVVNSDGTRRATLEEERVANTDVFVACTGEDEDNIMAAVEARDLGAKSAMAIVGRPDYAQVVGKLGIDCAVSPRQAMAKQIMGYLNSGPVVSRTPLGEGDIVALEVEVERDAPVTKEIIAALHLPKQCLIAAVTRDDYAFVPGAKDQLRAGDTIVALLHDRDAAELTPLFEKGD</sequence>
<gene>
    <name evidence="9" type="primary">trkA</name>
    <name evidence="9" type="ORF">KOR34_28020</name>
</gene>
<dbReference type="Proteomes" id="UP000316714">
    <property type="component" value="Unassembled WGS sequence"/>
</dbReference>
<keyword evidence="10" id="KW-1185">Reference proteome</keyword>
<evidence type="ECO:0000256" key="2">
    <source>
        <dbReference type="ARBA" id="ARBA00022448"/>
    </source>
</evidence>
<dbReference type="OrthoDB" id="9775180at2"/>